<dbReference type="VEuPathDB" id="FungiDB:TSTA_016180"/>
<reference evidence="4" key="1">
    <citation type="journal article" date="2015" name="Genome Announc.">
        <title>Genome sequence of the AIDS-associated pathogen Penicillium marneffei (ATCC18224) and its near taxonomic relative Talaromyces stipitatus (ATCC10500).</title>
        <authorList>
            <person name="Nierman W.C."/>
            <person name="Fedorova-Abrams N.D."/>
            <person name="Andrianopoulos A."/>
        </authorList>
    </citation>
    <scope>NUCLEOTIDE SEQUENCE [LARGE SCALE GENOMIC DNA]</scope>
    <source>
        <strain evidence="4">ATCC 10500 / CBS 375.48 / QM 6759 / NRRL 1006</strain>
    </source>
</reference>
<keyword evidence="4" id="KW-1185">Reference proteome</keyword>
<dbReference type="Proteomes" id="UP000001745">
    <property type="component" value="Unassembled WGS sequence"/>
</dbReference>
<dbReference type="AlphaFoldDB" id="B8MEB2"/>
<keyword evidence="2" id="KW-0732">Signal</keyword>
<feature type="chain" id="PRO_5002877562" evidence="2">
    <location>
        <begin position="17"/>
        <end position="77"/>
    </location>
</feature>
<name>B8MEB2_TALSN</name>
<gene>
    <name evidence="3" type="ORF">TSTA_016180</name>
</gene>
<evidence type="ECO:0000313" key="3">
    <source>
        <dbReference type="EMBL" id="EED16539.1"/>
    </source>
</evidence>
<dbReference type="RefSeq" id="XP_002483773.1">
    <property type="nucleotide sequence ID" value="XM_002483728.1"/>
</dbReference>
<evidence type="ECO:0000313" key="4">
    <source>
        <dbReference type="Proteomes" id="UP000001745"/>
    </source>
</evidence>
<feature type="signal peptide" evidence="2">
    <location>
        <begin position="1"/>
        <end position="16"/>
    </location>
</feature>
<organism evidence="3 4">
    <name type="scientific">Talaromyces stipitatus (strain ATCC 10500 / CBS 375.48 / QM 6759 / NRRL 1006)</name>
    <name type="common">Penicillium stipitatum</name>
    <dbReference type="NCBI Taxonomy" id="441959"/>
    <lineage>
        <taxon>Eukaryota</taxon>
        <taxon>Fungi</taxon>
        <taxon>Dikarya</taxon>
        <taxon>Ascomycota</taxon>
        <taxon>Pezizomycotina</taxon>
        <taxon>Eurotiomycetes</taxon>
        <taxon>Eurotiomycetidae</taxon>
        <taxon>Eurotiales</taxon>
        <taxon>Trichocomaceae</taxon>
        <taxon>Talaromyces</taxon>
        <taxon>Talaromyces sect. Talaromyces</taxon>
    </lineage>
</organism>
<dbReference type="GeneID" id="8106391"/>
<sequence length="77" mass="8215">MPALLLNLANLAITLAKEITPSAADKSQPTFQYVGWSALKFPLFCCAADCTSSHLMANPPTAPRPYSEGPDPKDTAH</sequence>
<evidence type="ECO:0000256" key="2">
    <source>
        <dbReference type="SAM" id="SignalP"/>
    </source>
</evidence>
<proteinExistence type="predicted"/>
<dbReference type="EMBL" id="EQ962656">
    <property type="protein sequence ID" value="EED16539.1"/>
    <property type="molecule type" value="Genomic_DNA"/>
</dbReference>
<dbReference type="HOGENOM" id="CLU_2639775_0_0_1"/>
<protein>
    <submittedName>
        <fullName evidence="3">Uncharacterized protein</fullName>
    </submittedName>
</protein>
<evidence type="ECO:0000256" key="1">
    <source>
        <dbReference type="SAM" id="MobiDB-lite"/>
    </source>
</evidence>
<accession>B8MEB2</accession>
<feature type="region of interest" description="Disordered" evidence="1">
    <location>
        <begin position="54"/>
        <end position="77"/>
    </location>
</feature>
<dbReference type="InParanoid" id="B8MEB2"/>